<evidence type="ECO:0000313" key="2">
    <source>
        <dbReference type="EMBL" id="KAF3457981.1"/>
    </source>
</evidence>
<organism evidence="2 3">
    <name type="scientific">Rhamnella rubrinervis</name>
    <dbReference type="NCBI Taxonomy" id="2594499"/>
    <lineage>
        <taxon>Eukaryota</taxon>
        <taxon>Viridiplantae</taxon>
        <taxon>Streptophyta</taxon>
        <taxon>Embryophyta</taxon>
        <taxon>Tracheophyta</taxon>
        <taxon>Spermatophyta</taxon>
        <taxon>Magnoliopsida</taxon>
        <taxon>eudicotyledons</taxon>
        <taxon>Gunneridae</taxon>
        <taxon>Pentapetalae</taxon>
        <taxon>rosids</taxon>
        <taxon>fabids</taxon>
        <taxon>Rosales</taxon>
        <taxon>Rhamnaceae</taxon>
        <taxon>rhamnoid group</taxon>
        <taxon>Rhamneae</taxon>
        <taxon>Rhamnella</taxon>
    </lineage>
</organism>
<comment type="caution">
    <text evidence="2">The sequence shown here is derived from an EMBL/GenBank/DDBJ whole genome shotgun (WGS) entry which is preliminary data.</text>
</comment>
<accession>A0A8K0HRV0</accession>
<dbReference type="EMBL" id="VOIH02000001">
    <property type="protein sequence ID" value="KAF3457981.1"/>
    <property type="molecule type" value="Genomic_DNA"/>
</dbReference>
<dbReference type="Proteomes" id="UP000796880">
    <property type="component" value="Unassembled WGS sequence"/>
</dbReference>
<feature type="region of interest" description="Disordered" evidence="1">
    <location>
        <begin position="41"/>
        <end position="70"/>
    </location>
</feature>
<keyword evidence="3" id="KW-1185">Reference proteome</keyword>
<protein>
    <submittedName>
        <fullName evidence="2">Uncharacterized protein</fullName>
    </submittedName>
</protein>
<evidence type="ECO:0000313" key="3">
    <source>
        <dbReference type="Proteomes" id="UP000796880"/>
    </source>
</evidence>
<gene>
    <name evidence="2" type="ORF">FNV43_RR02643</name>
</gene>
<name>A0A8K0HRV0_9ROSA</name>
<reference evidence="2" key="1">
    <citation type="submission" date="2020-03" db="EMBL/GenBank/DDBJ databases">
        <title>A high-quality chromosome-level genome assembly of a woody plant with both climbing and erect habits, Rhamnella rubrinervis.</title>
        <authorList>
            <person name="Lu Z."/>
            <person name="Yang Y."/>
            <person name="Zhu X."/>
            <person name="Sun Y."/>
        </authorList>
    </citation>
    <scope>NUCLEOTIDE SEQUENCE</scope>
    <source>
        <strain evidence="2">BYM</strain>
        <tissue evidence="2">Leaf</tissue>
    </source>
</reference>
<evidence type="ECO:0000256" key="1">
    <source>
        <dbReference type="SAM" id="MobiDB-lite"/>
    </source>
</evidence>
<proteinExistence type="predicted"/>
<dbReference type="AlphaFoldDB" id="A0A8K0HRV0"/>
<sequence>MYMWHLDQFGEDLTKQRAMRAHVQAQGYGEPLATVIEDMKEDTEEDSMGSDYYIPRGYTHEPVNQEDFDS</sequence>